<evidence type="ECO:0000313" key="2">
    <source>
        <dbReference type="EMBL" id="MBD1401623.1"/>
    </source>
</evidence>
<comment type="caution">
    <text evidence="2">The sequence shown here is derived from an EMBL/GenBank/DDBJ whole genome shotgun (WGS) entry which is preliminary data.</text>
</comment>
<name>A0A8J6UHL2_9BACT</name>
<dbReference type="AlphaFoldDB" id="A0A8J6UHL2"/>
<evidence type="ECO:0000313" key="3">
    <source>
        <dbReference type="Proteomes" id="UP000632828"/>
    </source>
</evidence>
<proteinExistence type="predicted"/>
<dbReference type="PANTHER" id="PTHR31377">
    <property type="entry name" value="AGMATINE DEIMINASE-RELATED"/>
    <property type="match status" value="1"/>
</dbReference>
<dbReference type="PANTHER" id="PTHR31377:SF0">
    <property type="entry name" value="AGMATINE DEIMINASE-RELATED"/>
    <property type="match status" value="1"/>
</dbReference>
<gene>
    <name evidence="2" type="ORF">ICT70_13230</name>
</gene>
<keyword evidence="3" id="KW-1185">Reference proteome</keyword>
<protein>
    <submittedName>
        <fullName evidence="2">Agmatine deiminase family protein</fullName>
    </submittedName>
</protein>
<dbReference type="Gene3D" id="3.75.10.10">
    <property type="entry name" value="L-arginine/glycine Amidinotransferase, Chain A"/>
    <property type="match status" value="1"/>
</dbReference>
<dbReference type="Proteomes" id="UP000632828">
    <property type="component" value="Unassembled WGS sequence"/>
</dbReference>
<dbReference type="GO" id="GO:0047632">
    <property type="term" value="F:agmatine deiminase activity"/>
    <property type="evidence" value="ECO:0007669"/>
    <property type="project" value="TreeGrafter"/>
</dbReference>
<dbReference type="Pfam" id="PF04371">
    <property type="entry name" value="PAD_porph"/>
    <property type="match status" value="1"/>
</dbReference>
<reference evidence="2" key="1">
    <citation type="submission" date="2020-09" db="EMBL/GenBank/DDBJ databases">
        <title>Pelobacter alkaliphilus sp. nov., a novel anaerobic arsenate-reducing bacterium from terrestrial mud volcano.</title>
        <authorList>
            <person name="Khomyakova M.A."/>
            <person name="Merkel A.Y."/>
            <person name="Slobodkin A.I."/>
        </authorList>
    </citation>
    <scope>NUCLEOTIDE SEQUENCE</scope>
    <source>
        <strain evidence="2">M08fum</strain>
    </source>
</reference>
<keyword evidence="1" id="KW-0378">Hydrolase</keyword>
<dbReference type="SUPFAM" id="SSF55909">
    <property type="entry name" value="Pentein"/>
    <property type="match status" value="1"/>
</dbReference>
<organism evidence="2 3">
    <name type="scientific">Pelovirga terrestris</name>
    <dbReference type="NCBI Taxonomy" id="2771352"/>
    <lineage>
        <taxon>Bacteria</taxon>
        <taxon>Pseudomonadati</taxon>
        <taxon>Thermodesulfobacteriota</taxon>
        <taxon>Desulfuromonadia</taxon>
        <taxon>Geobacterales</taxon>
        <taxon>Geobacteraceae</taxon>
        <taxon>Pelovirga</taxon>
    </lineage>
</organism>
<dbReference type="EMBL" id="JACWUN010000018">
    <property type="protein sequence ID" value="MBD1401623.1"/>
    <property type="molecule type" value="Genomic_DNA"/>
</dbReference>
<accession>A0A8J6UHL2</accession>
<dbReference type="GO" id="GO:0004668">
    <property type="term" value="F:protein-arginine deiminase activity"/>
    <property type="evidence" value="ECO:0007669"/>
    <property type="project" value="InterPro"/>
</dbReference>
<evidence type="ECO:0000256" key="1">
    <source>
        <dbReference type="ARBA" id="ARBA00022801"/>
    </source>
</evidence>
<dbReference type="InterPro" id="IPR007466">
    <property type="entry name" value="Peptidyl-Arg-deiminase_porph"/>
</dbReference>
<dbReference type="GO" id="GO:0009446">
    <property type="term" value="P:putrescine biosynthetic process"/>
    <property type="evidence" value="ECO:0007669"/>
    <property type="project" value="InterPro"/>
</dbReference>
<sequence length="343" mass="38716">MMTSSHRLPAEWEAQDAVLLAWPHHNSDWVDILDEVLPVYLDLARQISRFERVIIITPEPEVVRAQLRDAGIVSDRIHLINILTNDTWIRDFGPITVFTNGHPCLLDFGFNGWGLKFAADMDNLVTRQLARTPLFSAIPTEIIGLMLEGGSIESDGKGTLLTTSNCLLNPNRNPHLTKGQLETELRTRFGLQQILWLDHGWLAGDDTDAHIDTIARLCPDDRILYVRCDDPQDEHYDTFQRMEQQLRSFTTTTGTPFRLIPLPWPQAQYEGEQRLPATYANFLIINGAVLVPCYQDAADQKALETIGACFPEREIIGIDCRPLIKQHGSLHCVTMQLPTGVVS</sequence>